<evidence type="ECO:0000313" key="3">
    <source>
        <dbReference type="EMBL" id="TFK26118.1"/>
    </source>
</evidence>
<dbReference type="EMBL" id="ML210178">
    <property type="protein sequence ID" value="TFK26118.1"/>
    <property type="molecule type" value="Genomic_DNA"/>
</dbReference>
<dbReference type="Proteomes" id="UP000307440">
    <property type="component" value="Unassembled WGS sequence"/>
</dbReference>
<evidence type="ECO:0000256" key="1">
    <source>
        <dbReference type="SAM" id="Phobius"/>
    </source>
</evidence>
<feature type="chain" id="PRO_5022977076" evidence="2">
    <location>
        <begin position="21"/>
        <end position="412"/>
    </location>
</feature>
<keyword evidence="4" id="KW-1185">Reference proteome</keyword>
<evidence type="ECO:0000256" key="2">
    <source>
        <dbReference type="SAM" id="SignalP"/>
    </source>
</evidence>
<dbReference type="OrthoDB" id="2758521at2759"/>
<feature type="transmembrane region" description="Helical" evidence="1">
    <location>
        <begin position="226"/>
        <end position="251"/>
    </location>
</feature>
<organism evidence="3 4">
    <name type="scientific">Coprinopsis marcescibilis</name>
    <name type="common">Agaric fungus</name>
    <name type="synonym">Psathyrella marcescibilis</name>
    <dbReference type="NCBI Taxonomy" id="230819"/>
    <lineage>
        <taxon>Eukaryota</taxon>
        <taxon>Fungi</taxon>
        <taxon>Dikarya</taxon>
        <taxon>Basidiomycota</taxon>
        <taxon>Agaricomycotina</taxon>
        <taxon>Agaricomycetes</taxon>
        <taxon>Agaricomycetidae</taxon>
        <taxon>Agaricales</taxon>
        <taxon>Agaricineae</taxon>
        <taxon>Psathyrellaceae</taxon>
        <taxon>Coprinopsis</taxon>
    </lineage>
</organism>
<name>A0A5C3L0H3_COPMA</name>
<evidence type="ECO:0000313" key="4">
    <source>
        <dbReference type="Proteomes" id="UP000307440"/>
    </source>
</evidence>
<feature type="signal peptide" evidence="2">
    <location>
        <begin position="1"/>
        <end position="20"/>
    </location>
</feature>
<dbReference type="AlphaFoldDB" id="A0A5C3L0H3"/>
<keyword evidence="1" id="KW-0812">Transmembrane</keyword>
<accession>A0A5C3L0H3</accession>
<keyword evidence="1" id="KW-1133">Transmembrane helix</keyword>
<proteinExistence type="predicted"/>
<protein>
    <submittedName>
        <fullName evidence="3">Uncharacterized protein</fullName>
    </submittedName>
</protein>
<sequence>MSLLRTLTIIPPFLVAVAIGGPTNITVDDSYVGTYPYTGGQPFQLSFLPPINAYWANALLGTQLGDIFIAPPNGPARAMMGTYTGATIVLGEFTPRSIVLDFYGTGIITYFTLSNSMRTECEVYIDNVPISRNISNVPGSLTQDFQYQAPFLIEDNLPQAMHRLEVKVIPFREENPNFVNFDYAVFTYDPDNGLPPSGLTESLGPKDSPGPDVSDTVAATGAPVPAAAIIGGLIGGISAIALANVVAWWALMRRRRKRSPKSDNDHNRIGATSSEIHPFITPISPQNEVHSETFGDKIQTPLDHQQNFEKPGPQIAQQSEVDAAQSFRPLNQGRLAEDAVVFGQEQPQTTPIAEMQEQIRNLGQQMGALRQNMQHLPDFPDNPPPDYSSAQVEAALLEVSSSTTVSRRTVKS</sequence>
<keyword evidence="2" id="KW-0732">Signal</keyword>
<gene>
    <name evidence="3" type="ORF">FA15DRAFT_667793</name>
</gene>
<reference evidence="3 4" key="1">
    <citation type="journal article" date="2019" name="Nat. Ecol. Evol.">
        <title>Megaphylogeny resolves global patterns of mushroom evolution.</title>
        <authorList>
            <person name="Varga T."/>
            <person name="Krizsan K."/>
            <person name="Foldi C."/>
            <person name="Dima B."/>
            <person name="Sanchez-Garcia M."/>
            <person name="Sanchez-Ramirez S."/>
            <person name="Szollosi G.J."/>
            <person name="Szarkandi J.G."/>
            <person name="Papp V."/>
            <person name="Albert L."/>
            <person name="Andreopoulos W."/>
            <person name="Angelini C."/>
            <person name="Antonin V."/>
            <person name="Barry K.W."/>
            <person name="Bougher N.L."/>
            <person name="Buchanan P."/>
            <person name="Buyck B."/>
            <person name="Bense V."/>
            <person name="Catcheside P."/>
            <person name="Chovatia M."/>
            <person name="Cooper J."/>
            <person name="Damon W."/>
            <person name="Desjardin D."/>
            <person name="Finy P."/>
            <person name="Geml J."/>
            <person name="Haridas S."/>
            <person name="Hughes K."/>
            <person name="Justo A."/>
            <person name="Karasinski D."/>
            <person name="Kautmanova I."/>
            <person name="Kiss B."/>
            <person name="Kocsube S."/>
            <person name="Kotiranta H."/>
            <person name="LaButti K.M."/>
            <person name="Lechner B.E."/>
            <person name="Liimatainen K."/>
            <person name="Lipzen A."/>
            <person name="Lukacs Z."/>
            <person name="Mihaltcheva S."/>
            <person name="Morgado L.N."/>
            <person name="Niskanen T."/>
            <person name="Noordeloos M.E."/>
            <person name="Ohm R.A."/>
            <person name="Ortiz-Santana B."/>
            <person name="Ovrebo C."/>
            <person name="Racz N."/>
            <person name="Riley R."/>
            <person name="Savchenko A."/>
            <person name="Shiryaev A."/>
            <person name="Soop K."/>
            <person name="Spirin V."/>
            <person name="Szebenyi C."/>
            <person name="Tomsovsky M."/>
            <person name="Tulloss R.E."/>
            <person name="Uehling J."/>
            <person name="Grigoriev I.V."/>
            <person name="Vagvolgyi C."/>
            <person name="Papp T."/>
            <person name="Martin F.M."/>
            <person name="Miettinen O."/>
            <person name="Hibbett D.S."/>
            <person name="Nagy L.G."/>
        </authorList>
    </citation>
    <scope>NUCLEOTIDE SEQUENCE [LARGE SCALE GENOMIC DNA]</scope>
    <source>
        <strain evidence="3 4">CBS 121175</strain>
    </source>
</reference>
<dbReference type="STRING" id="230819.A0A5C3L0H3"/>
<keyword evidence="1" id="KW-0472">Membrane</keyword>